<dbReference type="InterPro" id="IPR011990">
    <property type="entry name" value="TPR-like_helical_dom_sf"/>
</dbReference>
<dbReference type="Gene3D" id="1.25.40.390">
    <property type="match status" value="2"/>
</dbReference>
<gene>
    <name evidence="1" type="ORF">FHK87_25735</name>
</gene>
<dbReference type="AlphaFoldDB" id="A0A504J3W8"/>
<dbReference type="OrthoDB" id="725917at2"/>
<organism evidence="1 2">
    <name type="scientific">Aquimarina algicola</name>
    <dbReference type="NCBI Taxonomy" id="2589995"/>
    <lineage>
        <taxon>Bacteria</taxon>
        <taxon>Pseudomonadati</taxon>
        <taxon>Bacteroidota</taxon>
        <taxon>Flavobacteriia</taxon>
        <taxon>Flavobacteriales</taxon>
        <taxon>Flavobacteriaceae</taxon>
        <taxon>Aquimarina</taxon>
    </lineage>
</organism>
<protein>
    <submittedName>
        <fullName evidence="1">SusD/RagB family nutrient-binding outer membrane lipoprotein</fullName>
    </submittedName>
</protein>
<evidence type="ECO:0000313" key="2">
    <source>
        <dbReference type="Proteomes" id="UP000315540"/>
    </source>
</evidence>
<accession>A0A504J3W8</accession>
<dbReference type="PROSITE" id="PS51257">
    <property type="entry name" value="PROKAR_LIPOPROTEIN"/>
    <property type="match status" value="1"/>
</dbReference>
<dbReference type="InterPro" id="IPR041662">
    <property type="entry name" value="SusD-like_2"/>
</dbReference>
<dbReference type="SUPFAM" id="SSF48452">
    <property type="entry name" value="TPR-like"/>
    <property type="match status" value="1"/>
</dbReference>
<name>A0A504J3W8_9FLAO</name>
<dbReference type="Proteomes" id="UP000315540">
    <property type="component" value="Unassembled WGS sequence"/>
</dbReference>
<dbReference type="Pfam" id="PF12771">
    <property type="entry name" value="SusD-like_2"/>
    <property type="match status" value="1"/>
</dbReference>
<proteinExistence type="predicted"/>
<sequence length="518" mass="57415">MMKNIIYILLTILVTVSCSSDIEDLNENVKDPINVPGAALFTSAQKSLVDQMVSTNVNRNIFRLIMQQWTATTYTDESNYDIVTRTIPESQWDALYKDVLKDLDEAYTVINEQDVLPGEDPQVKANQLAIIEILSVYTFSTLVDTFGDIPYSEALDIENLLPKYDNDQEIYTSLITRLNNAINDLDEGSSSFPASQDNMYLGDVSKWIKFANSLKLRMGITISDVSSLSTLARTMIEEAAPNVISSNEYNATLKYLSSTPNTNPVYVDLTLSGRNDYVVTNTVVEAMQPRDYERIEDTNGDGTIDESDRETVVPGSIEYTDPRMKFYFEDNIDADPSIEQIVYLGGTPGSNNSFSNFTHISPGIGNNPTLEGILMDYSEVEFLLAEAVERGFAVGGTAEEHYNNAVTASIEYWGGTSAEASAHLALPAIAYATASGDWKEKIGNQKWIALYNRGFESWNSWKLLDFPTLPAPTDPVSETPVRYTYPIVEQTLNGDSYNAAASAIGGDAVTTRIFWDVN</sequence>
<reference evidence="1 2" key="1">
    <citation type="submission" date="2019-06" db="EMBL/GenBank/DDBJ databases">
        <authorList>
            <person name="Meng X."/>
        </authorList>
    </citation>
    <scope>NUCLEOTIDE SEQUENCE [LARGE SCALE GENOMIC DNA]</scope>
    <source>
        <strain evidence="1 2">M625</strain>
    </source>
</reference>
<keyword evidence="1" id="KW-0449">Lipoprotein</keyword>
<keyword evidence="2" id="KW-1185">Reference proteome</keyword>
<dbReference type="EMBL" id="VFWZ01000011">
    <property type="protein sequence ID" value="TPN81390.1"/>
    <property type="molecule type" value="Genomic_DNA"/>
</dbReference>
<evidence type="ECO:0000313" key="1">
    <source>
        <dbReference type="EMBL" id="TPN81390.1"/>
    </source>
</evidence>
<comment type="caution">
    <text evidence="1">The sequence shown here is derived from an EMBL/GenBank/DDBJ whole genome shotgun (WGS) entry which is preliminary data.</text>
</comment>